<proteinExistence type="predicted"/>
<evidence type="ECO:0000259" key="8">
    <source>
        <dbReference type="PROSITE" id="PS50850"/>
    </source>
</evidence>
<feature type="transmembrane region" description="Helical" evidence="7">
    <location>
        <begin position="148"/>
        <end position="168"/>
    </location>
</feature>
<comment type="subcellular location">
    <subcellularLocation>
        <location evidence="1">Membrane</location>
        <topology evidence="1">Multi-pass membrane protein</topology>
    </subcellularLocation>
</comment>
<dbReference type="GO" id="GO:0016020">
    <property type="term" value="C:membrane"/>
    <property type="evidence" value="ECO:0007669"/>
    <property type="project" value="UniProtKB-SubCell"/>
</dbReference>
<dbReference type="PROSITE" id="PS50850">
    <property type="entry name" value="MFS"/>
    <property type="match status" value="1"/>
</dbReference>
<dbReference type="SUPFAM" id="SSF103473">
    <property type="entry name" value="MFS general substrate transporter"/>
    <property type="match status" value="1"/>
</dbReference>
<evidence type="ECO:0000256" key="5">
    <source>
        <dbReference type="ARBA" id="ARBA00023136"/>
    </source>
</evidence>
<dbReference type="GO" id="GO:0022857">
    <property type="term" value="F:transmembrane transporter activity"/>
    <property type="evidence" value="ECO:0007669"/>
    <property type="project" value="InterPro"/>
</dbReference>
<feature type="transmembrane region" description="Helical" evidence="7">
    <location>
        <begin position="236"/>
        <end position="255"/>
    </location>
</feature>
<feature type="region of interest" description="Disordered" evidence="6">
    <location>
        <begin position="1"/>
        <end position="25"/>
    </location>
</feature>
<feature type="domain" description="Major facilitator superfamily (MFS) profile" evidence="8">
    <location>
        <begin position="65"/>
        <end position="489"/>
    </location>
</feature>
<dbReference type="Pfam" id="PF07690">
    <property type="entry name" value="MFS_1"/>
    <property type="match status" value="1"/>
</dbReference>
<evidence type="ECO:0000256" key="6">
    <source>
        <dbReference type="SAM" id="MobiDB-lite"/>
    </source>
</evidence>
<dbReference type="OrthoDB" id="1932925at2759"/>
<protein>
    <submittedName>
        <fullName evidence="9">Allantoate transport protein</fullName>
    </submittedName>
</protein>
<evidence type="ECO:0000256" key="4">
    <source>
        <dbReference type="ARBA" id="ARBA00022989"/>
    </source>
</evidence>
<dbReference type="Gene3D" id="1.20.1250.20">
    <property type="entry name" value="MFS general substrate transporter like domains"/>
    <property type="match status" value="2"/>
</dbReference>
<dbReference type="AlphaFoldDB" id="A0A6A5T6X1"/>
<dbReference type="InterPro" id="IPR036259">
    <property type="entry name" value="MFS_trans_sf"/>
</dbReference>
<keyword evidence="5 7" id="KW-0472">Membrane</keyword>
<evidence type="ECO:0000256" key="2">
    <source>
        <dbReference type="ARBA" id="ARBA00022448"/>
    </source>
</evidence>
<feature type="transmembrane region" description="Helical" evidence="7">
    <location>
        <begin position="399"/>
        <end position="419"/>
    </location>
</feature>
<feature type="transmembrane region" description="Helical" evidence="7">
    <location>
        <begin position="114"/>
        <end position="136"/>
    </location>
</feature>
<feature type="transmembrane region" description="Helical" evidence="7">
    <location>
        <begin position="304"/>
        <end position="328"/>
    </location>
</feature>
<keyword evidence="4 7" id="KW-1133">Transmembrane helix</keyword>
<feature type="transmembrane region" description="Helical" evidence="7">
    <location>
        <begin position="431"/>
        <end position="451"/>
    </location>
</feature>
<feature type="transmembrane region" description="Helical" evidence="7">
    <location>
        <begin position="64"/>
        <end position="89"/>
    </location>
</feature>
<feature type="transmembrane region" description="Helical" evidence="7">
    <location>
        <begin position="367"/>
        <end position="387"/>
    </location>
</feature>
<evidence type="ECO:0000256" key="7">
    <source>
        <dbReference type="SAM" id="Phobius"/>
    </source>
</evidence>
<dbReference type="InterPro" id="IPR011701">
    <property type="entry name" value="MFS"/>
</dbReference>
<accession>A0A6A5T6X1</accession>
<evidence type="ECO:0000256" key="3">
    <source>
        <dbReference type="ARBA" id="ARBA00022692"/>
    </source>
</evidence>
<name>A0A6A5T6X1_9PLEO</name>
<evidence type="ECO:0000256" key="1">
    <source>
        <dbReference type="ARBA" id="ARBA00004141"/>
    </source>
</evidence>
<gene>
    <name evidence="9" type="ORF">EJ02DRAFT_364870</name>
</gene>
<feature type="transmembrane region" description="Helical" evidence="7">
    <location>
        <begin position="174"/>
        <end position="193"/>
    </location>
</feature>
<reference evidence="9" key="1">
    <citation type="journal article" date="2020" name="Stud. Mycol.">
        <title>101 Dothideomycetes genomes: a test case for predicting lifestyles and emergence of pathogens.</title>
        <authorList>
            <person name="Haridas S."/>
            <person name="Albert R."/>
            <person name="Binder M."/>
            <person name="Bloem J."/>
            <person name="Labutti K."/>
            <person name="Salamov A."/>
            <person name="Andreopoulos B."/>
            <person name="Baker S."/>
            <person name="Barry K."/>
            <person name="Bills G."/>
            <person name="Bluhm B."/>
            <person name="Cannon C."/>
            <person name="Castanera R."/>
            <person name="Culley D."/>
            <person name="Daum C."/>
            <person name="Ezra D."/>
            <person name="Gonzalez J."/>
            <person name="Henrissat B."/>
            <person name="Kuo A."/>
            <person name="Liang C."/>
            <person name="Lipzen A."/>
            <person name="Lutzoni F."/>
            <person name="Magnuson J."/>
            <person name="Mondo S."/>
            <person name="Nolan M."/>
            <person name="Ohm R."/>
            <person name="Pangilinan J."/>
            <person name="Park H.-J."/>
            <person name="Ramirez L."/>
            <person name="Alfaro M."/>
            <person name="Sun H."/>
            <person name="Tritt A."/>
            <person name="Yoshinaga Y."/>
            <person name="Zwiers L.-H."/>
            <person name="Turgeon B."/>
            <person name="Goodwin S."/>
            <person name="Spatafora J."/>
            <person name="Crous P."/>
            <person name="Grigoriev I."/>
        </authorList>
    </citation>
    <scope>NUCLEOTIDE SEQUENCE</scope>
    <source>
        <strain evidence="9">CBS 161.51</strain>
    </source>
</reference>
<dbReference type="EMBL" id="ML975998">
    <property type="protein sequence ID" value="KAF1947429.1"/>
    <property type="molecule type" value="Genomic_DNA"/>
</dbReference>
<dbReference type="PANTHER" id="PTHR43791">
    <property type="entry name" value="PERMEASE-RELATED"/>
    <property type="match status" value="1"/>
</dbReference>
<dbReference type="Proteomes" id="UP000800038">
    <property type="component" value="Unassembled WGS sequence"/>
</dbReference>
<keyword evidence="3 7" id="KW-0812">Transmembrane</keyword>
<evidence type="ECO:0000313" key="10">
    <source>
        <dbReference type="Proteomes" id="UP000800038"/>
    </source>
</evidence>
<keyword evidence="2" id="KW-0813">Transport</keyword>
<feature type="transmembrane region" description="Helical" evidence="7">
    <location>
        <begin position="340"/>
        <end position="360"/>
    </location>
</feature>
<sequence length="522" mass="57557">MAATFQNEKTAQLTASPPDNHHDPESVASLISLEKDVAIGLVGEYAREINPEVEARVLRKIDRFLIPAMIVGYGLVYYDKAILGSAVLFGMTKDLSLSVVNTSTTSPTTDTSRLSWATSLFYFGMLTGLYPMIFILQRFDLGRILGGVVILWALICMLTAAVTTYHGLYAQRFVLGFVESVIPTGFMCIISSYYTQQEQAMRQSWWFSSTGLFTIIGGALNYAFGQITTGELKRWQYIYLLAGCLTSLFGVYCFFIPNSAATAWFLTPAERIVAVERLRKGATGVRCQKIKAHQLREALLDIKLYLVFILMASAYTVNGAVSGFGPLIVSTFGWSTLESILWQFPLGGLCLITILLCGYLSSQIPNIRLLLLIVNCFPVIAGCAMIWKSEWTYHASAPVAGYSIIGTFGAVVSQTIIIGMSNVAGATKKSAMAAAIFVAYCVGNIVGPQLIKSQNKVKHYPQLWIGLIICYCITIAAAVALYFVLRSENKKRDAVPINEEESARLAFMDLTDKENPYFRYVL</sequence>
<organism evidence="9 10">
    <name type="scientific">Clathrospora elynae</name>
    <dbReference type="NCBI Taxonomy" id="706981"/>
    <lineage>
        <taxon>Eukaryota</taxon>
        <taxon>Fungi</taxon>
        <taxon>Dikarya</taxon>
        <taxon>Ascomycota</taxon>
        <taxon>Pezizomycotina</taxon>
        <taxon>Dothideomycetes</taxon>
        <taxon>Pleosporomycetidae</taxon>
        <taxon>Pleosporales</taxon>
        <taxon>Diademaceae</taxon>
        <taxon>Clathrospora</taxon>
    </lineage>
</organism>
<evidence type="ECO:0000313" key="9">
    <source>
        <dbReference type="EMBL" id="KAF1947429.1"/>
    </source>
</evidence>
<feature type="transmembrane region" description="Helical" evidence="7">
    <location>
        <begin position="463"/>
        <end position="485"/>
    </location>
</feature>
<keyword evidence="10" id="KW-1185">Reference proteome</keyword>
<feature type="transmembrane region" description="Helical" evidence="7">
    <location>
        <begin position="205"/>
        <end position="224"/>
    </location>
</feature>
<feature type="compositionally biased region" description="Polar residues" evidence="6">
    <location>
        <begin position="1"/>
        <end position="17"/>
    </location>
</feature>
<dbReference type="PANTHER" id="PTHR43791:SF55">
    <property type="entry name" value="TRANSPORTER, PUTATIVE (AFU_ORTHOLOGUE AFUA_6G01820)-RELATED"/>
    <property type="match status" value="1"/>
</dbReference>
<dbReference type="InterPro" id="IPR020846">
    <property type="entry name" value="MFS_dom"/>
</dbReference>